<dbReference type="Pfam" id="PF13657">
    <property type="entry name" value="Couple_hipA"/>
    <property type="match status" value="1"/>
</dbReference>
<dbReference type="EMBL" id="JAVRHO010000037">
    <property type="protein sequence ID" value="MDT0648304.1"/>
    <property type="molecule type" value="Genomic_DNA"/>
</dbReference>
<dbReference type="InterPro" id="IPR017508">
    <property type="entry name" value="HipA_N1"/>
</dbReference>
<proteinExistence type="predicted"/>
<dbReference type="RefSeq" id="WP_311496398.1">
    <property type="nucleotide sequence ID" value="NZ_JAVRHO010000037.1"/>
</dbReference>
<sequence length="111" mass="12943">MRRAKIYYQDQVAGILTETNDGEYTFQYNSSYIKEYPDQFITFTMPVKKELYIDNRLFPFFEGLIPEGWLLDIASKNWKINRNDRMGLVLACCKNCIGAVSVHQISEGNED</sequence>
<reference evidence="2 3" key="1">
    <citation type="submission" date="2023-09" db="EMBL/GenBank/DDBJ databases">
        <authorList>
            <person name="Rey-Velasco X."/>
        </authorList>
    </citation>
    <scope>NUCLEOTIDE SEQUENCE [LARGE SCALE GENOMIC DNA]</scope>
    <source>
        <strain evidence="2 3">F260</strain>
    </source>
</reference>
<feature type="domain" description="HipA N-terminal subdomain 1" evidence="1">
    <location>
        <begin position="5"/>
        <end position="102"/>
    </location>
</feature>
<accession>A0ABU3CPM8</accession>
<evidence type="ECO:0000259" key="1">
    <source>
        <dbReference type="Pfam" id="PF13657"/>
    </source>
</evidence>
<name>A0ABU3CPM8_9FLAO</name>
<evidence type="ECO:0000313" key="3">
    <source>
        <dbReference type="Proteomes" id="UP001245285"/>
    </source>
</evidence>
<organism evidence="2 3">
    <name type="scientific">Autumnicola lenta</name>
    <dbReference type="NCBI Taxonomy" id="3075593"/>
    <lineage>
        <taxon>Bacteria</taxon>
        <taxon>Pseudomonadati</taxon>
        <taxon>Bacteroidota</taxon>
        <taxon>Flavobacteriia</taxon>
        <taxon>Flavobacteriales</taxon>
        <taxon>Flavobacteriaceae</taxon>
        <taxon>Autumnicola</taxon>
    </lineage>
</organism>
<comment type="caution">
    <text evidence="2">The sequence shown here is derived from an EMBL/GenBank/DDBJ whole genome shotgun (WGS) entry which is preliminary data.</text>
</comment>
<gene>
    <name evidence="2" type="ORF">RM545_16555</name>
</gene>
<dbReference type="NCBIfam" id="TIGR03071">
    <property type="entry name" value="couple_hipA"/>
    <property type="match status" value="1"/>
</dbReference>
<protein>
    <submittedName>
        <fullName evidence="2">HipA N-terminal domain-containing protein</fullName>
    </submittedName>
</protein>
<dbReference type="Proteomes" id="UP001245285">
    <property type="component" value="Unassembled WGS sequence"/>
</dbReference>
<keyword evidence="3" id="KW-1185">Reference proteome</keyword>
<evidence type="ECO:0000313" key="2">
    <source>
        <dbReference type="EMBL" id="MDT0648304.1"/>
    </source>
</evidence>